<protein>
    <submittedName>
        <fullName evidence="2">Uncharacterized protein</fullName>
    </submittedName>
</protein>
<dbReference type="AlphaFoldDB" id="A0A9W5AXM8"/>
<sequence length="448" mass="51005">MAATYPVFLKHTFVSKAKQAQPYTARAHSRYIQRASATHAVRTHLMPENYNERQRWFYDHENGLRKNGRVIDKFTLSIPHEISKEHAEEVLHAFGLWLGQGRAPFMFTLQGFDSTNHHAHFVFVDRDEDGKRVYGTTERNSTRGIKLEWERIANERFADLGYDVQIKVHDGAEMVAANDNPVEDISAAGIPVDGPEAIPTLVEEGVQEDDYDMPHLEQEDRAQYQGSDIGYHIKKLYEATADLAALSDAKHKLAQAEKALEVASKVREAAELKASEHLSTTLQPAEQNAYQAHEALSQYQKDNGKLRGFELFGWKTSTRKQAEQAQARAQSADFRLHYFQQDQKDYDRQANVAVAQERAAEHDALMQRNALRDLYGDSQDVTQAESVFNNTITHNLREIEKRDITVNDAVEAMYNEEITLEEFRAYLVASGQKELLAAYDEGMELSED</sequence>
<dbReference type="Gene3D" id="3.30.930.30">
    <property type="match status" value="1"/>
</dbReference>
<keyword evidence="3" id="KW-1185">Reference proteome</keyword>
<name>A0A9W5AXM8_9HYPH</name>
<organism evidence="2 3">
    <name type="scientific">Agrobacterium genomosp. 2 str. CFBP 5494</name>
    <dbReference type="NCBI Taxonomy" id="1183436"/>
    <lineage>
        <taxon>Bacteria</taxon>
        <taxon>Pseudomonadati</taxon>
        <taxon>Pseudomonadota</taxon>
        <taxon>Alphaproteobacteria</taxon>
        <taxon>Hyphomicrobiales</taxon>
        <taxon>Rhizobiaceae</taxon>
        <taxon>Rhizobium/Agrobacterium group</taxon>
        <taxon>Agrobacterium</taxon>
        <taxon>Agrobacterium tumefaciens complex</taxon>
    </lineage>
</organism>
<evidence type="ECO:0000313" key="2">
    <source>
        <dbReference type="EMBL" id="CUW85762.1"/>
    </source>
</evidence>
<reference evidence="2 3" key="1">
    <citation type="submission" date="2016-01" db="EMBL/GenBank/DDBJ databases">
        <authorList>
            <person name="Regsiter A."/>
            <person name="william w."/>
        </authorList>
    </citation>
    <scope>NUCLEOTIDE SEQUENCE [LARGE SCALE GENOMIC DNA]</scope>
    <source>
        <strain evidence="2 3">CFBP 5494</strain>
    </source>
</reference>
<accession>A0A9W5AXM8</accession>
<dbReference type="RefSeq" id="WP_080822630.1">
    <property type="nucleotide sequence ID" value="NZ_LT009718.1"/>
</dbReference>
<feature type="coiled-coil region" evidence="1">
    <location>
        <begin position="246"/>
        <end position="273"/>
    </location>
</feature>
<comment type="caution">
    <text evidence="2">The sequence shown here is derived from an EMBL/GenBank/DDBJ whole genome shotgun (WGS) entry which is preliminary data.</text>
</comment>
<dbReference type="Proteomes" id="UP000191933">
    <property type="component" value="Unassembled WGS sequence"/>
</dbReference>
<evidence type="ECO:0000313" key="3">
    <source>
        <dbReference type="Proteomes" id="UP000191933"/>
    </source>
</evidence>
<proteinExistence type="predicted"/>
<keyword evidence="1" id="KW-0175">Coiled coil</keyword>
<dbReference type="EMBL" id="FBVY01000002">
    <property type="protein sequence ID" value="CUW85762.1"/>
    <property type="molecule type" value="Genomic_DNA"/>
</dbReference>
<gene>
    <name evidence="2" type="ORF">AGR2A_Cc100252</name>
</gene>
<evidence type="ECO:0000256" key="1">
    <source>
        <dbReference type="SAM" id="Coils"/>
    </source>
</evidence>